<proteinExistence type="predicted"/>
<organism evidence="1 2">
    <name type="scientific">Calothrix parasitica NIES-267</name>
    <dbReference type="NCBI Taxonomy" id="1973488"/>
    <lineage>
        <taxon>Bacteria</taxon>
        <taxon>Bacillati</taxon>
        <taxon>Cyanobacteriota</taxon>
        <taxon>Cyanophyceae</taxon>
        <taxon>Nostocales</taxon>
        <taxon>Calotrichaceae</taxon>
        <taxon>Calothrix</taxon>
    </lineage>
</organism>
<dbReference type="Proteomes" id="UP000218418">
    <property type="component" value="Chromosome"/>
</dbReference>
<reference evidence="1 2" key="1">
    <citation type="submission" date="2017-06" db="EMBL/GenBank/DDBJ databases">
        <title>Genome sequencing of cyanobaciteial culture collection at National Institute for Environmental Studies (NIES).</title>
        <authorList>
            <person name="Hirose Y."/>
            <person name="Shimura Y."/>
            <person name="Fujisawa T."/>
            <person name="Nakamura Y."/>
            <person name="Kawachi M."/>
        </authorList>
    </citation>
    <scope>NUCLEOTIDE SEQUENCE [LARGE SCALE GENOMIC DNA]</scope>
    <source>
        <strain evidence="1 2">NIES-267</strain>
    </source>
</reference>
<dbReference type="AlphaFoldDB" id="A0A1Z4LXY5"/>
<gene>
    <name evidence="1" type="ORF">NIES267_56210</name>
</gene>
<sequence>MLRERDTVQELKNLVLYTDLQQLEIDYQHNCEIKV</sequence>
<evidence type="ECO:0000313" key="1">
    <source>
        <dbReference type="EMBL" id="BAY86115.1"/>
    </source>
</evidence>
<protein>
    <submittedName>
        <fullName evidence="1">Uncharacterized protein</fullName>
    </submittedName>
</protein>
<keyword evidence="2" id="KW-1185">Reference proteome</keyword>
<accession>A0A1Z4LXY5</accession>
<name>A0A1Z4LXY5_9CYAN</name>
<evidence type="ECO:0000313" key="2">
    <source>
        <dbReference type="Proteomes" id="UP000218418"/>
    </source>
</evidence>
<dbReference type="EMBL" id="AP018227">
    <property type="protein sequence ID" value="BAY86115.1"/>
    <property type="molecule type" value="Genomic_DNA"/>
</dbReference>